<gene>
    <name evidence="2" type="ORF">Ade02nite_52870</name>
</gene>
<evidence type="ECO:0000256" key="1">
    <source>
        <dbReference type="SAM" id="MobiDB-lite"/>
    </source>
</evidence>
<comment type="caution">
    <text evidence="2">The sequence shown here is derived from an EMBL/GenBank/DDBJ whole genome shotgun (WGS) entry which is preliminary data.</text>
</comment>
<keyword evidence="3" id="KW-1185">Reference proteome</keyword>
<evidence type="ECO:0000313" key="2">
    <source>
        <dbReference type="EMBL" id="GID76646.1"/>
    </source>
</evidence>
<evidence type="ECO:0000313" key="3">
    <source>
        <dbReference type="Proteomes" id="UP000609879"/>
    </source>
</evidence>
<sequence>MYETAGGRSLSQAMQPAPETTNPRNRPGIADGPTTKRACETNLPWPDHSAAANNDPDGRMGTAQPGHPHSGEVPPTGRNGTPCEVEGRGWALTA</sequence>
<dbReference type="Proteomes" id="UP000609879">
    <property type="component" value="Unassembled WGS sequence"/>
</dbReference>
<proteinExistence type="predicted"/>
<feature type="compositionally biased region" description="Polar residues" evidence="1">
    <location>
        <begin position="9"/>
        <end position="24"/>
    </location>
</feature>
<organism evidence="2 3">
    <name type="scientific">Paractinoplanes deccanensis</name>
    <dbReference type="NCBI Taxonomy" id="113561"/>
    <lineage>
        <taxon>Bacteria</taxon>
        <taxon>Bacillati</taxon>
        <taxon>Actinomycetota</taxon>
        <taxon>Actinomycetes</taxon>
        <taxon>Micromonosporales</taxon>
        <taxon>Micromonosporaceae</taxon>
        <taxon>Paractinoplanes</taxon>
    </lineage>
</organism>
<feature type="region of interest" description="Disordered" evidence="1">
    <location>
        <begin position="1"/>
        <end position="94"/>
    </location>
</feature>
<accession>A0ABQ3Y9J3</accession>
<reference evidence="2 3" key="1">
    <citation type="submission" date="2021-01" db="EMBL/GenBank/DDBJ databases">
        <title>Whole genome shotgun sequence of Actinoplanes deccanensis NBRC 13994.</title>
        <authorList>
            <person name="Komaki H."/>
            <person name="Tamura T."/>
        </authorList>
    </citation>
    <scope>NUCLEOTIDE SEQUENCE [LARGE SCALE GENOMIC DNA]</scope>
    <source>
        <strain evidence="2 3">NBRC 13994</strain>
    </source>
</reference>
<dbReference type="EMBL" id="BOMI01000106">
    <property type="protein sequence ID" value="GID76646.1"/>
    <property type="molecule type" value="Genomic_DNA"/>
</dbReference>
<protein>
    <submittedName>
        <fullName evidence="2">Uncharacterized protein</fullName>
    </submittedName>
</protein>
<name>A0ABQ3Y9J3_9ACTN</name>